<dbReference type="RefSeq" id="YP_010784522.1">
    <property type="nucleotide sequence ID" value="NC_075284.1"/>
</dbReference>
<name>A0A2K9LST4_9VIRU</name>
<dbReference type="Pfam" id="PF00910">
    <property type="entry name" value="RNA_helicase"/>
    <property type="match status" value="1"/>
</dbReference>
<evidence type="ECO:0000256" key="2">
    <source>
        <dbReference type="ARBA" id="ARBA00014531"/>
    </source>
</evidence>
<keyword evidence="6" id="KW-1185">Reference proteome</keyword>
<dbReference type="GO" id="GO:0042025">
    <property type="term" value="C:host cell nucleus"/>
    <property type="evidence" value="ECO:0007669"/>
    <property type="project" value="UniProtKB-SubCell"/>
</dbReference>
<accession>A0A2K9LST4</accession>
<dbReference type="GeneID" id="80521732"/>
<dbReference type="InterPro" id="IPR027417">
    <property type="entry name" value="P-loop_NTPase"/>
</dbReference>
<evidence type="ECO:0000256" key="1">
    <source>
        <dbReference type="ARBA" id="ARBA00004147"/>
    </source>
</evidence>
<evidence type="ECO:0000313" key="5">
    <source>
        <dbReference type="EMBL" id="AUM61751.1"/>
    </source>
</evidence>
<dbReference type="Gene3D" id="3.40.50.300">
    <property type="entry name" value="P-loop containing nucleotide triphosphate hydrolases"/>
    <property type="match status" value="1"/>
</dbReference>
<dbReference type="Gene3D" id="3.40.1310.20">
    <property type="match status" value="1"/>
</dbReference>
<dbReference type="GO" id="GO:0003724">
    <property type="term" value="F:RNA helicase activity"/>
    <property type="evidence" value="ECO:0007669"/>
    <property type="project" value="InterPro"/>
</dbReference>
<proteinExistence type="predicted"/>
<dbReference type="GO" id="GO:0003723">
    <property type="term" value="F:RNA binding"/>
    <property type="evidence" value="ECO:0007669"/>
    <property type="project" value="InterPro"/>
</dbReference>
<comment type="subcellular location">
    <subcellularLocation>
        <location evidence="1">Host nucleus</location>
    </subcellularLocation>
</comment>
<dbReference type="InterPro" id="IPR000605">
    <property type="entry name" value="Helicase_SF3_ssDNA/RNA_vir"/>
</dbReference>
<evidence type="ECO:0000256" key="3">
    <source>
        <dbReference type="ARBA" id="ARBA00022562"/>
    </source>
</evidence>
<evidence type="ECO:0000313" key="6">
    <source>
        <dbReference type="Proteomes" id="UP000887450"/>
    </source>
</evidence>
<dbReference type="KEGG" id="vg:80521732"/>
<organism evidence="5">
    <name type="scientific">Valinorvirus eriador</name>
    <dbReference type="NCBI Taxonomy" id="2956631"/>
    <lineage>
        <taxon>Viruses</taxon>
        <taxon>Monodnaviria</taxon>
        <taxon>Shotokuvirae</taxon>
        <taxon>Cressdnaviricota</taxon>
        <taxon>Arfiviricetes</taxon>
        <taxon>Rohanvirales</taxon>
        <taxon>Nenyaviridae</taxon>
        <taxon>Valinorvirus</taxon>
    </lineage>
</organism>
<dbReference type="EMBL" id="KY487840">
    <property type="protein sequence ID" value="AUM61751.1"/>
    <property type="molecule type" value="Genomic_DNA"/>
</dbReference>
<keyword evidence="3" id="KW-1048">Host nucleus</keyword>
<feature type="domain" description="Helicase superfamily 3 single-stranded DNA/RNA virus" evidence="4">
    <location>
        <begin position="156"/>
        <end position="247"/>
    </location>
</feature>
<evidence type="ECO:0000259" key="4">
    <source>
        <dbReference type="Pfam" id="PF00910"/>
    </source>
</evidence>
<dbReference type="Proteomes" id="UP000887450">
    <property type="component" value="Segment"/>
</dbReference>
<protein>
    <recommendedName>
        <fullName evidence="2">Replication-associated protein</fullName>
    </recommendedName>
</protein>
<sequence>MIPARAPRSRSWLGCLNNYTAAELEQLRTHECRYMALGFHVGHQSHIPHVHIDIEYKTMKTRPKFNKRIHWETRRGTLEQALTYLKKDDKLEERGDRPRLTNKIASSFEELYEDAVKGQVHPESQIYARYRNYFDNIATAHLPPVIWDGELPDKNIWIWGKKGLGKTGIFYRLALDTHKALYDKPINKWWDGYGGQDYVVLEDVDEDNLQYLAGHIKKWADRYSFNAEVKGGSIRVVPTYHLIVTSNYPPSACFKRQEDVEAMERRFDIYHIEEPMHVRPDVSGSQTWDDVLPSWH</sequence>
<gene>
    <name evidence="5" type="primary">Rep</name>
</gene>
<reference evidence="5" key="1">
    <citation type="submission" date="2017-01" db="EMBL/GenBank/DDBJ databases">
        <title>High-throughput sequencing uncovers low homogeneity in the biogeography of single-stranded DNA viruses.</title>
        <authorList>
            <person name="Pearson V.M."/>
            <person name="Rokyta D.R."/>
        </authorList>
    </citation>
    <scope>NUCLEOTIDE SEQUENCE</scope>
</reference>
<dbReference type="SUPFAM" id="SSF52540">
    <property type="entry name" value="P-loop containing nucleoside triphosphate hydrolases"/>
    <property type="match status" value="1"/>
</dbReference>